<sequence length="146" mass="15400">MFVATMMAGCSGALTAQPDRTTEVRQADAPEGDVAQDAAACAAVSDVMSIVENADIALSEGRVAVQEQQGWYEVATRVLYRIPSSGDSAVSQGVADLQEAVPAVESWARTEPTVIRSDAWRDALDALFEPCQAVDSELTISMFTGG</sequence>
<dbReference type="Proteomes" id="UP000633601">
    <property type="component" value="Unassembled WGS sequence"/>
</dbReference>
<proteinExistence type="predicted"/>
<reference evidence="1 2" key="1">
    <citation type="submission" date="2020-08" db="EMBL/GenBank/DDBJ databases">
        <title>A Genomic Blueprint of the Chicken Gut Microbiome.</title>
        <authorList>
            <person name="Gilroy R."/>
            <person name="Ravi A."/>
            <person name="Getino M."/>
            <person name="Pursley I."/>
            <person name="Horton D.L."/>
            <person name="Alikhan N.-F."/>
            <person name="Baker D."/>
            <person name="Gharbi K."/>
            <person name="Hall N."/>
            <person name="Watson M."/>
            <person name="Adriaenssens E.M."/>
            <person name="Foster-Nyarko E."/>
            <person name="Jarju S."/>
            <person name="Secka A."/>
            <person name="Antonio M."/>
            <person name="Oren A."/>
            <person name="Chaudhuri R."/>
            <person name="La Ragione R.M."/>
            <person name="Hildebrand F."/>
            <person name="Pallen M.J."/>
        </authorList>
    </citation>
    <scope>NUCLEOTIDE SEQUENCE [LARGE SCALE GENOMIC DNA]</scope>
    <source>
        <strain evidence="1 2">Sa2CUA8</strain>
    </source>
</reference>
<dbReference type="RefSeq" id="WP_191790361.1">
    <property type="nucleotide sequence ID" value="NZ_JACSQE010000006.1"/>
</dbReference>
<name>A0ABR8V1V8_9CELL</name>
<dbReference type="EMBL" id="JACSQE010000006">
    <property type="protein sequence ID" value="MBD7998655.1"/>
    <property type="molecule type" value="Genomic_DNA"/>
</dbReference>
<gene>
    <name evidence="1" type="ORF">H9640_08835</name>
</gene>
<keyword evidence="2" id="KW-1185">Reference proteome</keyword>
<evidence type="ECO:0000313" key="2">
    <source>
        <dbReference type="Proteomes" id="UP000633601"/>
    </source>
</evidence>
<evidence type="ECO:0000313" key="1">
    <source>
        <dbReference type="EMBL" id="MBD7998655.1"/>
    </source>
</evidence>
<accession>A0ABR8V1V8</accession>
<comment type="caution">
    <text evidence="1">The sequence shown here is derived from an EMBL/GenBank/DDBJ whole genome shotgun (WGS) entry which is preliminary data.</text>
</comment>
<organism evidence="1 2">
    <name type="scientific">Oerskovia gallyi</name>
    <dbReference type="NCBI Taxonomy" id="2762226"/>
    <lineage>
        <taxon>Bacteria</taxon>
        <taxon>Bacillati</taxon>
        <taxon>Actinomycetota</taxon>
        <taxon>Actinomycetes</taxon>
        <taxon>Micrococcales</taxon>
        <taxon>Cellulomonadaceae</taxon>
        <taxon>Oerskovia</taxon>
    </lineage>
</organism>
<protein>
    <submittedName>
        <fullName evidence="1">Uncharacterized protein</fullName>
    </submittedName>
</protein>